<name>A0A928GID4_XYLRU</name>
<sequence>MGKEVFLRNTFSVSALVACICLASCAKTQYIPQAPDYSDSEMWITADGDSTDSGADVFYVVSTWQEDWTTDDGRICHYADVYNPVHRQNMGDLEIKKVAAYMSPGNRFFAPYYRHATIEAFMLHNEDSTRARTRLAMDDVCRAFDYFQAHRDKSRPLIIAGFSQGGMAVVELLKHIDDETYNQLAAAYVLGYKVTPDDTLQTNHIKAAKGEADTGVTICYNTVKDVKYINPVVGETCIGINPVNWRTDSVPATLHDSITVTLSPKYHVLVVSGYSGSEYPAYKDFINVGDIHSCEPWLYSECLQENIKVRANAWRAKSDKK</sequence>
<evidence type="ECO:0000313" key="3">
    <source>
        <dbReference type="Proteomes" id="UP000763088"/>
    </source>
</evidence>
<proteinExistence type="predicted"/>
<dbReference type="EMBL" id="SUYD01000005">
    <property type="protein sequence ID" value="MBE6265910.1"/>
    <property type="molecule type" value="Genomic_DNA"/>
</dbReference>
<protein>
    <submittedName>
        <fullName evidence="2">DUF3089 domain-containing protein</fullName>
    </submittedName>
</protein>
<dbReference type="AlphaFoldDB" id="A0A928GID4"/>
<dbReference type="Proteomes" id="UP000763088">
    <property type="component" value="Unassembled WGS sequence"/>
</dbReference>
<organism evidence="2 3">
    <name type="scientific">Xylanibacter ruminicola</name>
    <name type="common">Prevotella ruminicola</name>
    <dbReference type="NCBI Taxonomy" id="839"/>
    <lineage>
        <taxon>Bacteria</taxon>
        <taxon>Pseudomonadati</taxon>
        <taxon>Bacteroidota</taxon>
        <taxon>Bacteroidia</taxon>
        <taxon>Bacteroidales</taxon>
        <taxon>Prevotellaceae</taxon>
        <taxon>Xylanibacter</taxon>
    </lineage>
</organism>
<evidence type="ECO:0000313" key="2">
    <source>
        <dbReference type="EMBL" id="MBE6265910.1"/>
    </source>
</evidence>
<dbReference type="PROSITE" id="PS51257">
    <property type="entry name" value="PROKAR_LIPOPROTEIN"/>
    <property type="match status" value="1"/>
</dbReference>
<comment type="caution">
    <text evidence="2">The sequence shown here is derived from an EMBL/GenBank/DDBJ whole genome shotgun (WGS) entry which is preliminary data.</text>
</comment>
<gene>
    <name evidence="2" type="ORF">E7102_05505</name>
</gene>
<keyword evidence="1" id="KW-0732">Signal</keyword>
<feature type="chain" id="PRO_5037449463" evidence="1">
    <location>
        <begin position="27"/>
        <end position="321"/>
    </location>
</feature>
<dbReference type="InterPro" id="IPR029058">
    <property type="entry name" value="AB_hydrolase_fold"/>
</dbReference>
<dbReference type="SUPFAM" id="SSF53474">
    <property type="entry name" value="alpha/beta-Hydrolases"/>
    <property type="match status" value="1"/>
</dbReference>
<accession>A0A928GID4</accession>
<evidence type="ECO:0000256" key="1">
    <source>
        <dbReference type="SAM" id="SignalP"/>
    </source>
</evidence>
<feature type="signal peptide" evidence="1">
    <location>
        <begin position="1"/>
        <end position="26"/>
    </location>
</feature>
<reference evidence="2" key="1">
    <citation type="submission" date="2019-04" db="EMBL/GenBank/DDBJ databases">
        <title>Evolution of Biomass-Degrading Anaerobic Consortia Revealed by Metagenomics.</title>
        <authorList>
            <person name="Peng X."/>
        </authorList>
    </citation>
    <scope>NUCLEOTIDE SEQUENCE</scope>
    <source>
        <strain evidence="2">SIG141</strain>
    </source>
</reference>
<dbReference type="InterPro" id="IPR021440">
    <property type="entry name" value="DUF3089"/>
</dbReference>
<dbReference type="Pfam" id="PF11288">
    <property type="entry name" value="DUF3089"/>
    <property type="match status" value="1"/>
</dbReference>
<dbReference type="Gene3D" id="3.40.50.1820">
    <property type="entry name" value="alpha/beta hydrolase"/>
    <property type="match status" value="1"/>
</dbReference>